<evidence type="ECO:0000256" key="2">
    <source>
        <dbReference type="SAM" id="Phobius"/>
    </source>
</evidence>
<feature type="compositionally biased region" description="Basic and acidic residues" evidence="1">
    <location>
        <begin position="594"/>
        <end position="609"/>
    </location>
</feature>
<evidence type="ECO:0000256" key="1">
    <source>
        <dbReference type="SAM" id="MobiDB-lite"/>
    </source>
</evidence>
<feature type="compositionally biased region" description="Basic and acidic residues" evidence="1">
    <location>
        <begin position="156"/>
        <end position="165"/>
    </location>
</feature>
<feature type="compositionally biased region" description="Basic and acidic residues" evidence="1">
    <location>
        <begin position="228"/>
        <end position="237"/>
    </location>
</feature>
<feature type="compositionally biased region" description="Polar residues" evidence="1">
    <location>
        <begin position="490"/>
        <end position="502"/>
    </location>
</feature>
<feature type="compositionally biased region" description="Polar residues" evidence="1">
    <location>
        <begin position="168"/>
        <end position="186"/>
    </location>
</feature>
<proteinExistence type="predicted"/>
<evidence type="ECO:0000313" key="4">
    <source>
        <dbReference type="Proteomes" id="UP000265515"/>
    </source>
</evidence>
<dbReference type="EMBL" id="BFEA01000409">
    <property type="protein sequence ID" value="GBG82510.1"/>
    <property type="molecule type" value="Genomic_DNA"/>
</dbReference>
<comment type="caution">
    <text evidence="3">The sequence shown here is derived from an EMBL/GenBank/DDBJ whole genome shotgun (WGS) entry which is preliminary data.</text>
</comment>
<feature type="region of interest" description="Disordered" evidence="1">
    <location>
        <begin position="214"/>
        <end position="282"/>
    </location>
</feature>
<sequence>MWGLVVGEVPTQEFADGVALGRVKDLIDEAAFVQRRQLLDPPATNKFFQKKPYSVLCTWFAQASLMPSAAVLLVMMTHVTQAPGVPSAAAFGMEASLATSAAQGSLGSKASNTTEMRQPSMKKAIWVVTLTALLGVILVIVVWFASKVICSVPSPDARETGDAESHPLQGTSPPLSDSSSIQQKSPPDSGVGEEILKRSMCSCSCCSSKQAAVASRAPSMRRTNPLFTRERNREDPPPTHNMHNMPSSDQVSDREGNQMHPQPSASGSGRWSPPLESDTDDQPPILAQVSVKDLVLQRSLLHGPKAPTAADPKGRSSPVKSQAQVNSLFQPGGGQKNEGKRSNVVEIRSEVDGEASKAVTLKLTGGADHVARTPELLSSERAGILGRDGSGVRGKASTTQQSVTMFLPEPSNKVADGLASGVGRGEASPAQVVNMVLAEPSSQVVDELPTKLHKHSSPPDQTDPSRHGERPHAHPDLSSSLDWHSVATEGKNSTATAVQPSLQPIPAPSDSSSSNTPKGFLRFSPTENSTPSRSAESGSISSTIRMELSAEQVVMGDNFSDVEESSKTTSGPSLEFAAVKAILAATCSDSNTLEPKDQTADGAEARGRGGDSSSGRADGRVSR</sequence>
<dbReference type="Proteomes" id="UP000265515">
    <property type="component" value="Unassembled WGS sequence"/>
</dbReference>
<dbReference type="Gramene" id="GBG82510">
    <property type="protein sequence ID" value="GBG82510"/>
    <property type="gene ID" value="CBR_g34887"/>
</dbReference>
<accession>A0A388LJK2</accession>
<feature type="compositionally biased region" description="Basic and acidic residues" evidence="1">
    <location>
        <begin position="463"/>
        <end position="475"/>
    </location>
</feature>
<protein>
    <submittedName>
        <fullName evidence="3">Uncharacterized protein</fullName>
    </submittedName>
</protein>
<feature type="compositionally biased region" description="Polar residues" evidence="1">
    <location>
        <begin position="525"/>
        <end position="541"/>
    </location>
</feature>
<feature type="region of interest" description="Disordered" evidence="1">
    <location>
        <begin position="588"/>
        <end position="623"/>
    </location>
</feature>
<name>A0A388LJK2_CHABU</name>
<feature type="region of interest" description="Disordered" evidence="1">
    <location>
        <begin position="155"/>
        <end position="192"/>
    </location>
</feature>
<keyword evidence="4" id="KW-1185">Reference proteome</keyword>
<feature type="region of interest" description="Disordered" evidence="1">
    <location>
        <begin position="303"/>
        <end position="322"/>
    </location>
</feature>
<keyword evidence="2" id="KW-1133">Transmembrane helix</keyword>
<keyword evidence="2" id="KW-0472">Membrane</keyword>
<feature type="compositionally biased region" description="Polar residues" evidence="1">
    <location>
        <begin position="259"/>
        <end position="269"/>
    </location>
</feature>
<feature type="transmembrane region" description="Helical" evidence="2">
    <location>
        <begin position="53"/>
        <end position="74"/>
    </location>
</feature>
<feature type="compositionally biased region" description="Polar residues" evidence="1">
    <location>
        <begin position="241"/>
        <end position="250"/>
    </location>
</feature>
<keyword evidence="2" id="KW-0812">Transmembrane</keyword>
<organism evidence="3 4">
    <name type="scientific">Chara braunii</name>
    <name type="common">Braun's stonewort</name>
    <dbReference type="NCBI Taxonomy" id="69332"/>
    <lineage>
        <taxon>Eukaryota</taxon>
        <taxon>Viridiplantae</taxon>
        <taxon>Streptophyta</taxon>
        <taxon>Charophyceae</taxon>
        <taxon>Charales</taxon>
        <taxon>Characeae</taxon>
        <taxon>Chara</taxon>
    </lineage>
</organism>
<feature type="transmembrane region" description="Helical" evidence="2">
    <location>
        <begin position="124"/>
        <end position="145"/>
    </location>
</feature>
<evidence type="ECO:0000313" key="3">
    <source>
        <dbReference type="EMBL" id="GBG82510.1"/>
    </source>
</evidence>
<reference evidence="3 4" key="1">
    <citation type="journal article" date="2018" name="Cell">
        <title>The Chara Genome: Secondary Complexity and Implications for Plant Terrestrialization.</title>
        <authorList>
            <person name="Nishiyama T."/>
            <person name="Sakayama H."/>
            <person name="Vries J.D."/>
            <person name="Buschmann H."/>
            <person name="Saint-Marcoux D."/>
            <person name="Ullrich K.K."/>
            <person name="Haas F.B."/>
            <person name="Vanderstraeten L."/>
            <person name="Becker D."/>
            <person name="Lang D."/>
            <person name="Vosolsobe S."/>
            <person name="Rombauts S."/>
            <person name="Wilhelmsson P.K.I."/>
            <person name="Janitza P."/>
            <person name="Kern R."/>
            <person name="Heyl A."/>
            <person name="Rumpler F."/>
            <person name="Villalobos L.I.A.C."/>
            <person name="Clay J.M."/>
            <person name="Skokan R."/>
            <person name="Toyoda A."/>
            <person name="Suzuki Y."/>
            <person name="Kagoshima H."/>
            <person name="Schijlen E."/>
            <person name="Tajeshwar N."/>
            <person name="Catarino B."/>
            <person name="Hetherington A.J."/>
            <person name="Saltykova A."/>
            <person name="Bonnot C."/>
            <person name="Breuninger H."/>
            <person name="Symeonidi A."/>
            <person name="Radhakrishnan G.V."/>
            <person name="Van Nieuwerburgh F."/>
            <person name="Deforce D."/>
            <person name="Chang C."/>
            <person name="Karol K.G."/>
            <person name="Hedrich R."/>
            <person name="Ulvskov P."/>
            <person name="Glockner G."/>
            <person name="Delwiche C.F."/>
            <person name="Petrasek J."/>
            <person name="Van de Peer Y."/>
            <person name="Friml J."/>
            <person name="Beilby M."/>
            <person name="Dolan L."/>
            <person name="Kohara Y."/>
            <person name="Sugano S."/>
            <person name="Fujiyama A."/>
            <person name="Delaux P.-M."/>
            <person name="Quint M."/>
            <person name="TheiBen G."/>
            <person name="Hagemann M."/>
            <person name="Harholt J."/>
            <person name="Dunand C."/>
            <person name="Zachgo S."/>
            <person name="Langdale J."/>
            <person name="Maumus F."/>
            <person name="Straeten D.V.D."/>
            <person name="Gould S.B."/>
            <person name="Rensing S.A."/>
        </authorList>
    </citation>
    <scope>NUCLEOTIDE SEQUENCE [LARGE SCALE GENOMIC DNA]</scope>
    <source>
        <strain evidence="3 4">S276</strain>
    </source>
</reference>
<dbReference type="AlphaFoldDB" id="A0A388LJK2"/>
<gene>
    <name evidence="3" type="ORF">CBR_g34887</name>
</gene>
<feature type="region of interest" description="Disordered" evidence="1">
    <location>
        <begin position="444"/>
        <end position="541"/>
    </location>
</feature>